<dbReference type="Proteomes" id="UP001497444">
    <property type="component" value="Chromosome 5"/>
</dbReference>
<evidence type="ECO:0000313" key="7">
    <source>
        <dbReference type="Proteomes" id="UP001497444"/>
    </source>
</evidence>
<accession>A0ABP0X2S6</accession>
<gene>
    <name evidence="6" type="ORF">CSSPJE1EN1_LOCUS18450</name>
</gene>
<evidence type="ECO:0000256" key="2">
    <source>
        <dbReference type="ARBA" id="ARBA00012415"/>
    </source>
</evidence>
<protein>
    <recommendedName>
        <fullName evidence="2">UTP--glucose-1-phosphate uridylyltransferase</fullName>
        <ecNumber evidence="2">2.7.7.9</ecNumber>
    </recommendedName>
</protein>
<dbReference type="EMBL" id="OZ020100">
    <property type="protein sequence ID" value="CAK9272972.1"/>
    <property type="molecule type" value="Genomic_DNA"/>
</dbReference>
<dbReference type="EC" id="2.7.7.9" evidence="2"/>
<dbReference type="Gene3D" id="2.160.10.10">
    <property type="entry name" value="Hexapeptide repeat proteins"/>
    <property type="match status" value="1"/>
</dbReference>
<dbReference type="PANTHER" id="PTHR43511">
    <property type="match status" value="1"/>
</dbReference>
<dbReference type="InterPro" id="IPR016267">
    <property type="entry name" value="UDPGP_trans"/>
</dbReference>
<dbReference type="InterPro" id="IPR002618">
    <property type="entry name" value="UDPGP_fam"/>
</dbReference>
<reference evidence="6" key="1">
    <citation type="submission" date="2024-02" db="EMBL/GenBank/DDBJ databases">
        <authorList>
            <consortium name="ELIXIR-Norway"/>
            <consortium name="Elixir Norway"/>
        </authorList>
    </citation>
    <scope>NUCLEOTIDE SEQUENCE</scope>
</reference>
<evidence type="ECO:0000256" key="3">
    <source>
        <dbReference type="ARBA" id="ARBA00022679"/>
    </source>
</evidence>
<keyword evidence="3" id="KW-0808">Transferase</keyword>
<evidence type="ECO:0000313" key="6">
    <source>
        <dbReference type="EMBL" id="CAK9272972.1"/>
    </source>
</evidence>
<keyword evidence="4" id="KW-0548">Nucleotidyltransferase</keyword>
<proteinExistence type="inferred from homology"/>
<evidence type="ECO:0000256" key="1">
    <source>
        <dbReference type="ARBA" id="ARBA00010401"/>
    </source>
</evidence>
<comment type="catalytic activity">
    <reaction evidence="5">
        <text>alpha-D-glucose 1-phosphate + UTP + H(+) = UDP-alpha-D-glucose + diphosphate</text>
        <dbReference type="Rhea" id="RHEA:19889"/>
        <dbReference type="ChEBI" id="CHEBI:15378"/>
        <dbReference type="ChEBI" id="CHEBI:33019"/>
        <dbReference type="ChEBI" id="CHEBI:46398"/>
        <dbReference type="ChEBI" id="CHEBI:58601"/>
        <dbReference type="ChEBI" id="CHEBI:58885"/>
        <dbReference type="EC" id="2.7.7.9"/>
    </reaction>
</comment>
<sequence>MSATTGLDGMSVAPRLSRAVQKLERWAVQRLRGKNHESIAWDKINPRTDLKVLTYRDSSSILEDCEKCKLLLDKLVVVKICGALGRALGSSEPKSLIEVRSGKSFIDIIVEHIEVLNFRYGTNILLILATSDNTDEPLSQAVRKYSNSHLEIVTFNQTEYTREVWPVRSKLGEDGRYLTNNGDLFAALAFSGKLEELIAQGKEILFIADSENLGATVDLNILMHLHETQSEYCMEVSPQRIGGVEGCARLLPEGSIELLEFEEVPEKPVDATKSSEIMVLNTNSLWVNLKAVKRLAENEALEIFCSLEAADGKKEISYQLQTASGDPLYSVSDEMFDNLPIEGNSDLLLIQFFDGAVAINVPCSRFLPVRATSELLILQSDVYDSKDGCMCRNSLRESVGDPIIDFDGFQLKKIGGFRERMKNVPSLLALESLKVVGDVWFGKDIVLQGQVVIWAKKDERLEIPDGATIKDKLVTSGPMCTDLSLVDLELESALWSQEKESDPNTFEEQDFPVQPPEWLDMDTYQRRKQELVGKPVWVQDVADEELGEIGYSSWKAYAVDSCMSNW</sequence>
<organism evidence="6 7">
    <name type="scientific">Sphagnum jensenii</name>
    <dbReference type="NCBI Taxonomy" id="128206"/>
    <lineage>
        <taxon>Eukaryota</taxon>
        <taxon>Viridiplantae</taxon>
        <taxon>Streptophyta</taxon>
        <taxon>Embryophyta</taxon>
        <taxon>Bryophyta</taxon>
        <taxon>Sphagnophytina</taxon>
        <taxon>Sphagnopsida</taxon>
        <taxon>Sphagnales</taxon>
        <taxon>Sphagnaceae</taxon>
        <taxon>Sphagnum</taxon>
    </lineage>
</organism>
<dbReference type="Pfam" id="PF01704">
    <property type="entry name" value="UDPGP"/>
    <property type="match status" value="1"/>
</dbReference>
<dbReference type="InterPro" id="IPR029044">
    <property type="entry name" value="Nucleotide-diphossugar_trans"/>
</dbReference>
<keyword evidence="7" id="KW-1185">Reference proteome</keyword>
<evidence type="ECO:0000256" key="5">
    <source>
        <dbReference type="ARBA" id="ARBA00048128"/>
    </source>
</evidence>
<dbReference type="Gene3D" id="3.90.550.10">
    <property type="entry name" value="Spore Coat Polysaccharide Biosynthesis Protein SpsA, Chain A"/>
    <property type="match status" value="1"/>
</dbReference>
<name>A0ABP0X2S6_9BRYO</name>
<comment type="similarity">
    <text evidence="1">Belongs to the UDPGP type 1 family.</text>
</comment>
<dbReference type="SUPFAM" id="SSF53448">
    <property type="entry name" value="Nucleotide-diphospho-sugar transferases"/>
    <property type="match status" value="1"/>
</dbReference>
<evidence type="ECO:0000256" key="4">
    <source>
        <dbReference type="ARBA" id="ARBA00022695"/>
    </source>
</evidence>